<dbReference type="SUPFAM" id="SSF53850">
    <property type="entry name" value="Periplasmic binding protein-like II"/>
    <property type="match status" value="1"/>
</dbReference>
<keyword evidence="2" id="KW-0813">Transport</keyword>
<gene>
    <name evidence="5" type="ORF">OB951_05355</name>
</gene>
<name>A0AA43P6J1_9BIFI</name>
<dbReference type="PROSITE" id="PS51257">
    <property type="entry name" value="PROKAR_LIPOPROTEIN"/>
    <property type="match status" value="1"/>
</dbReference>
<dbReference type="GO" id="GO:0055052">
    <property type="term" value="C:ATP-binding cassette (ABC) transporter complex, substrate-binding subunit-containing"/>
    <property type="evidence" value="ECO:0007669"/>
    <property type="project" value="TreeGrafter"/>
</dbReference>
<evidence type="ECO:0000256" key="2">
    <source>
        <dbReference type="ARBA" id="ARBA00022448"/>
    </source>
</evidence>
<evidence type="ECO:0000313" key="5">
    <source>
        <dbReference type="EMBL" id="MDH7890027.1"/>
    </source>
</evidence>
<dbReference type="InterPro" id="IPR006059">
    <property type="entry name" value="SBP"/>
</dbReference>
<reference evidence="5" key="1">
    <citation type="submission" date="2022-09" db="EMBL/GenBank/DDBJ databases">
        <authorList>
            <person name="Orihara K."/>
        </authorList>
    </citation>
    <scope>NUCLEOTIDE SEQUENCE</scope>
    <source>
        <strain evidence="5">YIT 13062</strain>
    </source>
</reference>
<keyword evidence="3 4" id="KW-0732">Signal</keyword>
<feature type="chain" id="PRO_5041354599" evidence="4">
    <location>
        <begin position="20"/>
        <end position="432"/>
    </location>
</feature>
<proteinExistence type="inferred from homology"/>
<comment type="caution">
    <text evidence="5">The sequence shown here is derived from an EMBL/GenBank/DDBJ whole genome shotgun (WGS) entry which is preliminary data.</text>
</comment>
<protein>
    <submittedName>
        <fullName evidence="5">Extracellular solute-binding protein</fullName>
    </submittedName>
</protein>
<evidence type="ECO:0000313" key="6">
    <source>
        <dbReference type="Proteomes" id="UP001161916"/>
    </source>
</evidence>
<dbReference type="GO" id="GO:0042956">
    <property type="term" value="P:maltodextrin transmembrane transport"/>
    <property type="evidence" value="ECO:0007669"/>
    <property type="project" value="TreeGrafter"/>
</dbReference>
<accession>A0AA43P6J1</accession>
<reference evidence="5" key="2">
    <citation type="journal article" date="2023" name="Gut Microbes">
        <title>Characterization of Bifidobacterium kashiwanohense that utilizes both milk- and plant-derived oligosaccharides.</title>
        <authorList>
            <person name="Orihara K."/>
            <person name="Yahagi K."/>
            <person name="Saito Y."/>
            <person name="Watanabe Y."/>
            <person name="Sasai T."/>
            <person name="Hara T."/>
            <person name="Tsukuda N."/>
            <person name="Oki K."/>
            <person name="Fujimoto J."/>
            <person name="Matsuki T."/>
        </authorList>
    </citation>
    <scope>NUCLEOTIDE SEQUENCE</scope>
    <source>
        <strain evidence="5">YIT 13062</strain>
    </source>
</reference>
<organism evidence="5 6">
    <name type="scientific">Bifidobacterium catenulatum subsp. kashiwanohense</name>
    <dbReference type="NCBI Taxonomy" id="630129"/>
    <lineage>
        <taxon>Bacteria</taxon>
        <taxon>Bacillati</taxon>
        <taxon>Actinomycetota</taxon>
        <taxon>Actinomycetes</taxon>
        <taxon>Bifidobacteriales</taxon>
        <taxon>Bifidobacteriaceae</taxon>
        <taxon>Bifidobacterium</taxon>
    </lineage>
</organism>
<dbReference type="GO" id="GO:0015768">
    <property type="term" value="P:maltose transport"/>
    <property type="evidence" value="ECO:0007669"/>
    <property type="project" value="TreeGrafter"/>
</dbReference>
<dbReference type="PANTHER" id="PTHR30061:SF50">
    <property type="entry name" value="MALTOSE_MALTODEXTRIN-BINDING PERIPLASMIC PROTEIN"/>
    <property type="match status" value="1"/>
</dbReference>
<sequence>MKRTKGVSALAITASLAMVVGMGGCGRSDNGATSESDAVTIIDSSKATGDLTVWAMGNEGDLLGDFVKDFEKENPEVHVKVTAIPWSSAHDKLQTAIAAGNGPDVAQMGTTWMADFSNSFSEVPSNFDTSDFSEGPLGAGQVDGKQLGVPWYVDTRVLYYRTDIAEQAGWTEAPKTWDDLKQMAQDMQKVDGVKYGFNLNPSGTDAFIGTLPFSYSAGANLTDKGQTKWTFTDNGIKKALDFTTGLYKDGIANVNADVSSGADIANFVSGDTPMELQGPAAVSQINELGGDGFESKYATAVLPSMDDSSDGATSFVGGSDLVVFKDSKNKQTAWKFIQWASQPDIQTKWYQLSSDLPASQKAWENDALASDEKLVAFGDQLKNTMAPPAVSTWAQVSSAADRILEQINKGQLSVDEGLKNLQSEADSIGMGN</sequence>
<evidence type="ECO:0000256" key="3">
    <source>
        <dbReference type="ARBA" id="ARBA00022729"/>
    </source>
</evidence>
<dbReference type="Proteomes" id="UP001161916">
    <property type="component" value="Unassembled WGS sequence"/>
</dbReference>
<evidence type="ECO:0000256" key="1">
    <source>
        <dbReference type="ARBA" id="ARBA00008520"/>
    </source>
</evidence>
<dbReference type="Pfam" id="PF13416">
    <property type="entry name" value="SBP_bac_8"/>
    <property type="match status" value="1"/>
</dbReference>
<dbReference type="PANTHER" id="PTHR30061">
    <property type="entry name" value="MALTOSE-BINDING PERIPLASMIC PROTEIN"/>
    <property type="match status" value="1"/>
</dbReference>
<evidence type="ECO:0000256" key="4">
    <source>
        <dbReference type="SAM" id="SignalP"/>
    </source>
</evidence>
<feature type="signal peptide" evidence="4">
    <location>
        <begin position="1"/>
        <end position="19"/>
    </location>
</feature>
<dbReference type="AlphaFoldDB" id="A0AA43P6J1"/>
<dbReference type="RefSeq" id="WP_278668667.1">
    <property type="nucleotide sequence ID" value="NZ_JAOPMF010000006.1"/>
</dbReference>
<dbReference type="GO" id="GO:1901982">
    <property type="term" value="F:maltose binding"/>
    <property type="evidence" value="ECO:0007669"/>
    <property type="project" value="TreeGrafter"/>
</dbReference>
<dbReference type="EMBL" id="JAOPMH010000007">
    <property type="protein sequence ID" value="MDH7890027.1"/>
    <property type="molecule type" value="Genomic_DNA"/>
</dbReference>
<dbReference type="Gene3D" id="3.40.190.10">
    <property type="entry name" value="Periplasmic binding protein-like II"/>
    <property type="match status" value="2"/>
</dbReference>
<comment type="similarity">
    <text evidence="1">Belongs to the bacterial solute-binding protein 1 family.</text>
</comment>